<dbReference type="RefSeq" id="WP_088755179.1">
    <property type="nucleotide sequence ID" value="NZ_NJGV01000008.1"/>
</dbReference>
<dbReference type="Pfam" id="PF00550">
    <property type="entry name" value="PP-binding"/>
    <property type="match status" value="1"/>
</dbReference>
<dbReference type="EMBL" id="NJGV01000008">
    <property type="protein sequence ID" value="OWY34838.1"/>
    <property type="molecule type" value="Genomic_DNA"/>
</dbReference>
<protein>
    <submittedName>
        <fullName evidence="2">Acyl carrier protein</fullName>
    </submittedName>
</protein>
<evidence type="ECO:0000259" key="1">
    <source>
        <dbReference type="Pfam" id="PF00550"/>
    </source>
</evidence>
<name>A0A225SYL0_9BURK</name>
<keyword evidence="3" id="KW-1185">Reference proteome</keyword>
<dbReference type="InterPro" id="IPR009081">
    <property type="entry name" value="PP-bd_ACP"/>
</dbReference>
<dbReference type="AlphaFoldDB" id="A0A225SYL0"/>
<gene>
    <name evidence="2" type="ORF">CEJ45_11140</name>
</gene>
<dbReference type="Proteomes" id="UP000214747">
    <property type="component" value="Unassembled WGS sequence"/>
</dbReference>
<proteinExistence type="predicted"/>
<accession>A0A225SYL0</accession>
<organism evidence="2 3">
    <name type="scientific">Herbaspirillum aquaticum</name>
    <dbReference type="NCBI Taxonomy" id="568783"/>
    <lineage>
        <taxon>Bacteria</taxon>
        <taxon>Pseudomonadati</taxon>
        <taxon>Pseudomonadota</taxon>
        <taxon>Betaproteobacteria</taxon>
        <taxon>Burkholderiales</taxon>
        <taxon>Oxalobacteraceae</taxon>
        <taxon>Herbaspirillum</taxon>
    </lineage>
</organism>
<dbReference type="SUPFAM" id="SSF47336">
    <property type="entry name" value="ACP-like"/>
    <property type="match status" value="1"/>
</dbReference>
<feature type="domain" description="Carrier" evidence="1">
    <location>
        <begin position="33"/>
        <end position="63"/>
    </location>
</feature>
<evidence type="ECO:0000313" key="3">
    <source>
        <dbReference type="Proteomes" id="UP000214747"/>
    </source>
</evidence>
<reference evidence="2 3" key="1">
    <citation type="journal article" date="2010" name="Int. J. Syst. Evol. Microbiol.">
        <title>Reclassification of Herbaspirillum putei as a later heterotypic synonym of Herbaspirillum huttiense, with the description of H. huttiense subsp. huttiense subsp. nov. and H. huttiense subsp. putei subsp. nov., comb. nov., and description of Herbaspirillum aquaticum sp. nov.</title>
        <authorList>
            <person name="Dobritsa A.P."/>
            <person name="Reddy M.C."/>
            <person name="Samadpour M."/>
        </authorList>
    </citation>
    <scope>NUCLEOTIDE SEQUENCE [LARGE SCALE GENOMIC DNA]</scope>
    <source>
        <strain evidence="2 3">IEH 4430</strain>
    </source>
</reference>
<sequence>MNNLEKYQSIFKEAFQYDGDVEQLNYQDIPEWDSVGHMQLMAALEDSFGIELDVDDIIDFSSFKKGITILSKYSVAI</sequence>
<dbReference type="Gene3D" id="1.10.1200.10">
    <property type="entry name" value="ACP-like"/>
    <property type="match status" value="1"/>
</dbReference>
<dbReference type="InterPro" id="IPR036736">
    <property type="entry name" value="ACP-like_sf"/>
</dbReference>
<evidence type="ECO:0000313" key="2">
    <source>
        <dbReference type="EMBL" id="OWY34838.1"/>
    </source>
</evidence>
<comment type="caution">
    <text evidence="2">The sequence shown here is derived from an EMBL/GenBank/DDBJ whole genome shotgun (WGS) entry which is preliminary data.</text>
</comment>